<gene>
    <name evidence="2" type="ORF">CBM2634_U80005</name>
</gene>
<proteinExistence type="predicted"/>
<accession>A0A375JE03</accession>
<name>A0A375JE03_9BURK</name>
<protein>
    <submittedName>
        <fullName evidence="2">Uncharacterized protein</fullName>
    </submittedName>
</protein>
<organism evidence="2 3">
    <name type="scientific">Cupriavidus taiwanensis</name>
    <dbReference type="NCBI Taxonomy" id="164546"/>
    <lineage>
        <taxon>Bacteria</taxon>
        <taxon>Pseudomonadati</taxon>
        <taxon>Pseudomonadota</taxon>
        <taxon>Betaproteobacteria</taxon>
        <taxon>Burkholderiales</taxon>
        <taxon>Burkholderiaceae</taxon>
        <taxon>Cupriavidus</taxon>
    </lineage>
</organism>
<dbReference type="Proteomes" id="UP000256805">
    <property type="component" value="Unassembled WGS sequence"/>
</dbReference>
<evidence type="ECO:0000256" key="1">
    <source>
        <dbReference type="SAM" id="MobiDB-lite"/>
    </source>
</evidence>
<evidence type="ECO:0000313" key="3">
    <source>
        <dbReference type="Proteomes" id="UP000256805"/>
    </source>
</evidence>
<reference evidence="2 3" key="1">
    <citation type="submission" date="2018-01" db="EMBL/GenBank/DDBJ databases">
        <authorList>
            <person name="Gaut B.S."/>
            <person name="Morton B.R."/>
            <person name="Clegg M.T."/>
            <person name="Duvall M.R."/>
        </authorList>
    </citation>
    <scope>NUCLEOTIDE SEQUENCE [LARGE SCALE GENOMIC DNA]</scope>
    <source>
        <strain evidence="2">Cupriavidus taiwanensis cmp 52</strain>
    </source>
</reference>
<evidence type="ECO:0000313" key="2">
    <source>
        <dbReference type="EMBL" id="SPS03072.1"/>
    </source>
</evidence>
<sequence length="67" mass="7619">MTTQFKFATYKALIEAGEQASAEMKELEQYLERTSTHATKRHTSVQSGQPSEQRSRNSTKRSEKVAI</sequence>
<feature type="region of interest" description="Disordered" evidence="1">
    <location>
        <begin position="32"/>
        <end position="67"/>
    </location>
</feature>
<dbReference type="RefSeq" id="WP_147311567.1">
    <property type="nucleotide sequence ID" value="NZ_OVTA01000137.1"/>
</dbReference>
<dbReference type="EMBL" id="OVTA01000137">
    <property type="protein sequence ID" value="SPS03072.1"/>
    <property type="molecule type" value="Genomic_DNA"/>
</dbReference>
<dbReference type="AlphaFoldDB" id="A0A375JE03"/>